<dbReference type="RefSeq" id="WP_264771623.1">
    <property type="nucleotide sequence ID" value="NZ_JAPDOG010000005.1"/>
</dbReference>
<comment type="caution">
    <text evidence="2">The sequence shown here is derived from an EMBL/GenBank/DDBJ whole genome shotgun (WGS) entry which is preliminary data.</text>
</comment>
<dbReference type="Pfam" id="PF13443">
    <property type="entry name" value="HTH_26"/>
    <property type="match status" value="1"/>
</dbReference>
<sequence length="284" mass="31573">MRRDPIKSFQTPFSFEDLTYELRAARWCSASQAALEGGPEDGIRMLGFEAEFGPNESGTLYVDQIDVSALPITQTFRRAYDFAFQVGDRHLFTEDDRMDLAAYRAGAARGDWEGVTSPVARIDSKLSHVADMALARMNLLHGDALTIRDLCLLANMTEAAVRSALSLDSIKTEGRPASLRAEVAEAWLKGRRGYVPTSDSGSDGYADRNDAFADMPIREGLQHLIDNTGFFRNELAERADIPVETFDRLYQGDLSDLTMPVVLRIARALSVDPPEFVSWIARKL</sequence>
<accession>A0ABT3J1J5</accession>
<dbReference type="InterPro" id="IPR001387">
    <property type="entry name" value="Cro/C1-type_HTH"/>
</dbReference>
<dbReference type="Gene3D" id="1.10.260.40">
    <property type="entry name" value="lambda repressor-like DNA-binding domains"/>
    <property type="match status" value="1"/>
</dbReference>
<evidence type="ECO:0000259" key="1">
    <source>
        <dbReference type="Pfam" id="PF13443"/>
    </source>
</evidence>
<dbReference type="InterPro" id="IPR010982">
    <property type="entry name" value="Lambda_DNA-bd_dom_sf"/>
</dbReference>
<evidence type="ECO:0000313" key="3">
    <source>
        <dbReference type="Proteomes" id="UP001207582"/>
    </source>
</evidence>
<feature type="domain" description="HTH cro/C1-type" evidence="1">
    <location>
        <begin position="226"/>
        <end position="281"/>
    </location>
</feature>
<reference evidence="2 3" key="1">
    <citation type="submission" date="2022-10" db="EMBL/GenBank/DDBJ databases">
        <title>Defluviimonas sp. CAU 1641 isolated from mud.</title>
        <authorList>
            <person name="Kim W."/>
        </authorList>
    </citation>
    <scope>NUCLEOTIDE SEQUENCE [LARGE SCALE GENOMIC DNA]</scope>
    <source>
        <strain evidence="2 3">CAU 1641</strain>
    </source>
</reference>
<organism evidence="2 3">
    <name type="scientific">Defluviimonas salinarum</name>
    <dbReference type="NCBI Taxonomy" id="2992147"/>
    <lineage>
        <taxon>Bacteria</taxon>
        <taxon>Pseudomonadati</taxon>
        <taxon>Pseudomonadota</taxon>
        <taxon>Alphaproteobacteria</taxon>
        <taxon>Rhodobacterales</taxon>
        <taxon>Paracoccaceae</taxon>
        <taxon>Albidovulum</taxon>
    </lineage>
</organism>
<dbReference type="EMBL" id="JAPDOG010000005">
    <property type="protein sequence ID" value="MCW3781565.1"/>
    <property type="molecule type" value="Genomic_DNA"/>
</dbReference>
<proteinExistence type="predicted"/>
<dbReference type="SUPFAM" id="SSF47413">
    <property type="entry name" value="lambda repressor-like DNA-binding domains"/>
    <property type="match status" value="1"/>
</dbReference>
<name>A0ABT3J1J5_9RHOB</name>
<protein>
    <submittedName>
        <fullName evidence="2">Helix-turn-helix transcriptional regulator</fullName>
    </submittedName>
</protein>
<gene>
    <name evidence="2" type="ORF">OM960_08175</name>
</gene>
<dbReference type="Proteomes" id="UP001207582">
    <property type="component" value="Unassembled WGS sequence"/>
</dbReference>
<keyword evidence="3" id="KW-1185">Reference proteome</keyword>
<evidence type="ECO:0000313" key="2">
    <source>
        <dbReference type="EMBL" id="MCW3781565.1"/>
    </source>
</evidence>